<name>A0A8W8MEX6_MAGGI</name>
<evidence type="ECO:0000313" key="3">
    <source>
        <dbReference type="Proteomes" id="UP000005408"/>
    </source>
</evidence>
<dbReference type="PANTHER" id="PTHR11505">
    <property type="entry name" value="L1 TRANSPOSABLE ELEMENT-RELATED"/>
    <property type="match status" value="1"/>
</dbReference>
<evidence type="ECO:0000313" key="2">
    <source>
        <dbReference type="EnsemblMetazoa" id="G33519.1:cds"/>
    </source>
</evidence>
<protein>
    <submittedName>
        <fullName evidence="2">Uncharacterized protein</fullName>
    </submittedName>
</protein>
<sequence length="211" mass="24832">MEKDLVSIKEANESLQNSVTDLKARSMRDNLIFSGIPEERHEDTEAVLQEFIQKKYKLDYEVPFERVHRMGKWKEYSSHPRNIVAKFTYFKDRELIRIRAPQKLHKSNVWVNEQFPPEIEEKRRKLYPVLRQAKKDHKKVKLVRDVLYIDGQEYIPPIGSAPRAFPTPTPAQTRSASNQTAERQYTPQNPTKDGRQAFKRQRQGSTPDRIG</sequence>
<feature type="region of interest" description="Disordered" evidence="1">
    <location>
        <begin position="158"/>
        <end position="211"/>
    </location>
</feature>
<dbReference type="Gene3D" id="3.30.70.1820">
    <property type="entry name" value="L1 transposable element, RRM domain"/>
    <property type="match status" value="1"/>
</dbReference>
<dbReference type="Proteomes" id="UP000005408">
    <property type="component" value="Unassembled WGS sequence"/>
</dbReference>
<organism evidence="2 3">
    <name type="scientific">Magallana gigas</name>
    <name type="common">Pacific oyster</name>
    <name type="synonym">Crassostrea gigas</name>
    <dbReference type="NCBI Taxonomy" id="29159"/>
    <lineage>
        <taxon>Eukaryota</taxon>
        <taxon>Metazoa</taxon>
        <taxon>Spiralia</taxon>
        <taxon>Lophotrochozoa</taxon>
        <taxon>Mollusca</taxon>
        <taxon>Bivalvia</taxon>
        <taxon>Autobranchia</taxon>
        <taxon>Pteriomorphia</taxon>
        <taxon>Ostreida</taxon>
        <taxon>Ostreoidea</taxon>
        <taxon>Ostreidae</taxon>
        <taxon>Magallana</taxon>
    </lineage>
</organism>
<dbReference type="EnsemblMetazoa" id="G33519.1">
    <property type="protein sequence ID" value="G33519.1:cds"/>
    <property type="gene ID" value="G33519"/>
</dbReference>
<reference evidence="2" key="1">
    <citation type="submission" date="2022-08" db="UniProtKB">
        <authorList>
            <consortium name="EnsemblMetazoa"/>
        </authorList>
    </citation>
    <scope>IDENTIFICATION</scope>
    <source>
        <strain evidence="2">05x7-T-G4-1.051#20</strain>
    </source>
</reference>
<keyword evidence="3" id="KW-1185">Reference proteome</keyword>
<proteinExistence type="predicted"/>
<accession>A0A8W8MEX6</accession>
<evidence type="ECO:0000256" key="1">
    <source>
        <dbReference type="SAM" id="MobiDB-lite"/>
    </source>
</evidence>
<dbReference type="AlphaFoldDB" id="A0A8W8MEX6"/>
<feature type="compositionally biased region" description="Polar residues" evidence="1">
    <location>
        <begin position="170"/>
        <end position="191"/>
    </location>
</feature>
<dbReference type="InterPro" id="IPR004244">
    <property type="entry name" value="Transposase_22"/>
</dbReference>